<evidence type="ECO:0000256" key="6">
    <source>
        <dbReference type="ARBA" id="ARBA00022833"/>
    </source>
</evidence>
<dbReference type="Gene3D" id="4.10.320.30">
    <property type="match status" value="2"/>
</dbReference>
<keyword evidence="12" id="KW-0732">Signal</keyword>
<evidence type="ECO:0000256" key="9">
    <source>
        <dbReference type="ARBA" id="ARBA00023242"/>
    </source>
</evidence>
<protein>
    <recommendedName>
        <fullName evidence="14">Myelin basic protein</fullName>
    </recommendedName>
</protein>
<proteinExistence type="inferred from homology"/>
<evidence type="ECO:0000256" key="2">
    <source>
        <dbReference type="ARBA" id="ARBA00010194"/>
    </source>
</evidence>
<keyword evidence="7" id="KW-0805">Transcription regulation</keyword>
<sequence length="157" mass="16546">MCLTSFLKSLACHAQALPFPLGLFFELWTQASACFARGPVRRPLPAWAVGWAALTGSPLSPNTCPRARQRGDGRGAQAHHLVPCPVPGCVGLGHISGKYASHRSASGCPLAARRQKEGSLNGSSFSWKSLKNEGPTCPTPGCDGSGHANGSFLTHRR</sequence>
<evidence type="ECO:0000256" key="8">
    <source>
        <dbReference type="ARBA" id="ARBA00023163"/>
    </source>
</evidence>
<keyword evidence="3" id="KW-0479">Metal-binding</keyword>
<dbReference type="GO" id="GO:0005634">
    <property type="term" value="C:nucleus"/>
    <property type="evidence" value="ECO:0007669"/>
    <property type="project" value="UniProtKB-SubCell"/>
</dbReference>
<feature type="signal peptide" evidence="12">
    <location>
        <begin position="1"/>
        <end position="16"/>
    </location>
</feature>
<organism evidence="13">
    <name type="scientific">Equus asinus asinus</name>
    <dbReference type="NCBI Taxonomy" id="83772"/>
    <lineage>
        <taxon>Eukaryota</taxon>
        <taxon>Metazoa</taxon>
        <taxon>Chordata</taxon>
        <taxon>Craniata</taxon>
        <taxon>Vertebrata</taxon>
        <taxon>Euteleostomi</taxon>
        <taxon>Mammalia</taxon>
        <taxon>Eutheria</taxon>
        <taxon>Laurasiatheria</taxon>
        <taxon>Perissodactyla</taxon>
        <taxon>Equidae</taxon>
        <taxon>Equus</taxon>
    </lineage>
</organism>
<evidence type="ECO:0000256" key="10">
    <source>
        <dbReference type="PROSITE-ProRule" id="PRU01143"/>
    </source>
</evidence>
<comment type="similarity">
    <text evidence="2">Belongs to the MYT1 family.</text>
</comment>
<feature type="chain" id="PRO_5034831241" description="Myelin basic protein" evidence="12">
    <location>
        <begin position="17"/>
        <end position="157"/>
    </location>
</feature>
<dbReference type="PANTHER" id="PTHR10816">
    <property type="entry name" value="MYELIN TRANSCRIPTION FACTOR 1-RELATED"/>
    <property type="match status" value="1"/>
</dbReference>
<dbReference type="InterPro" id="IPR002515">
    <property type="entry name" value="Znf_C2H2C"/>
</dbReference>
<evidence type="ECO:0008006" key="14">
    <source>
        <dbReference type="Google" id="ProtNLM"/>
    </source>
</evidence>
<dbReference type="SUPFAM" id="SSF103637">
    <property type="entry name" value="CCHHC domain"/>
    <property type="match status" value="2"/>
</dbReference>
<dbReference type="AlphaFoldDB" id="A0A8C4N0S4"/>
<evidence type="ECO:0000256" key="5">
    <source>
        <dbReference type="ARBA" id="ARBA00022771"/>
    </source>
</evidence>
<comment type="subcellular location">
    <subcellularLocation>
        <location evidence="1">Nucleus</location>
    </subcellularLocation>
</comment>
<evidence type="ECO:0000256" key="1">
    <source>
        <dbReference type="ARBA" id="ARBA00004123"/>
    </source>
</evidence>
<dbReference type="Ensembl" id="ENSEAST00005036764.1">
    <property type="protein sequence ID" value="ENSEASP00005033723.1"/>
    <property type="gene ID" value="ENSEASG00005023083.1"/>
</dbReference>
<feature type="region of interest" description="Disordered" evidence="11">
    <location>
        <begin position="132"/>
        <end position="157"/>
    </location>
</feature>
<reference evidence="13" key="1">
    <citation type="submission" date="2023-03" db="UniProtKB">
        <authorList>
            <consortium name="Ensembl"/>
        </authorList>
    </citation>
    <scope>IDENTIFICATION</scope>
</reference>
<evidence type="ECO:0000313" key="13">
    <source>
        <dbReference type="Ensembl" id="ENSEASP00005033723.1"/>
    </source>
</evidence>
<dbReference type="InterPro" id="IPR036060">
    <property type="entry name" value="Znf_C2H2C_sf"/>
</dbReference>
<keyword evidence="4" id="KW-0677">Repeat</keyword>
<evidence type="ECO:0000256" key="12">
    <source>
        <dbReference type="SAM" id="SignalP"/>
    </source>
</evidence>
<keyword evidence="5 10" id="KW-0863">Zinc-finger</keyword>
<dbReference type="GO" id="GO:0000981">
    <property type="term" value="F:DNA-binding transcription factor activity, RNA polymerase II-specific"/>
    <property type="evidence" value="ECO:0007669"/>
    <property type="project" value="TreeGrafter"/>
</dbReference>
<keyword evidence="9" id="KW-0539">Nucleus</keyword>
<dbReference type="FunFam" id="4.10.320.30:FF:000001">
    <property type="entry name" value="Myelin transcription factor 1-like, a"/>
    <property type="match status" value="1"/>
</dbReference>
<name>A0A8C4N0S4_EQUAS</name>
<keyword evidence="6" id="KW-0862">Zinc</keyword>
<evidence type="ECO:0000256" key="3">
    <source>
        <dbReference type="ARBA" id="ARBA00022723"/>
    </source>
</evidence>
<dbReference type="PROSITE" id="PS51802">
    <property type="entry name" value="ZF_CCHHC"/>
    <property type="match status" value="2"/>
</dbReference>
<keyword evidence="8" id="KW-0804">Transcription</keyword>
<dbReference type="Pfam" id="PF01530">
    <property type="entry name" value="zf-C2HC"/>
    <property type="match status" value="2"/>
</dbReference>
<evidence type="ECO:0000256" key="11">
    <source>
        <dbReference type="SAM" id="MobiDB-lite"/>
    </source>
</evidence>
<evidence type="ECO:0000256" key="4">
    <source>
        <dbReference type="ARBA" id="ARBA00022737"/>
    </source>
</evidence>
<accession>A0A8C4N0S4</accession>
<dbReference type="GO" id="GO:0000978">
    <property type="term" value="F:RNA polymerase II cis-regulatory region sequence-specific DNA binding"/>
    <property type="evidence" value="ECO:0007669"/>
    <property type="project" value="TreeGrafter"/>
</dbReference>
<dbReference type="GO" id="GO:0008270">
    <property type="term" value="F:zinc ion binding"/>
    <property type="evidence" value="ECO:0007669"/>
    <property type="project" value="UniProtKB-KW"/>
</dbReference>
<dbReference type="PANTHER" id="PTHR10816:SF10">
    <property type="entry name" value="MYELIN TRANSCRIPTION FACTOR 1"/>
    <property type="match status" value="1"/>
</dbReference>
<evidence type="ECO:0000256" key="7">
    <source>
        <dbReference type="ARBA" id="ARBA00023015"/>
    </source>
</evidence>